<gene>
    <name evidence="2" type="ORF">GCM10010383_30420</name>
</gene>
<proteinExistence type="predicted"/>
<feature type="region of interest" description="Disordered" evidence="1">
    <location>
        <begin position="105"/>
        <end position="198"/>
    </location>
</feature>
<reference evidence="3" key="1">
    <citation type="journal article" date="2019" name="Int. J. Syst. Evol. Microbiol.">
        <title>The Global Catalogue of Microorganisms (GCM) 10K type strain sequencing project: providing services to taxonomists for standard genome sequencing and annotation.</title>
        <authorList>
            <consortium name="The Broad Institute Genomics Platform"/>
            <consortium name="The Broad Institute Genome Sequencing Center for Infectious Disease"/>
            <person name="Wu L."/>
            <person name="Ma J."/>
        </authorList>
    </citation>
    <scope>NUCLEOTIDE SEQUENCE [LARGE SCALE GENOMIC DNA]</scope>
    <source>
        <strain evidence="3">JCM 4866</strain>
    </source>
</reference>
<keyword evidence="3" id="KW-1185">Reference proteome</keyword>
<evidence type="ECO:0000313" key="3">
    <source>
        <dbReference type="Proteomes" id="UP000617743"/>
    </source>
</evidence>
<evidence type="ECO:0000256" key="1">
    <source>
        <dbReference type="SAM" id="MobiDB-lite"/>
    </source>
</evidence>
<sequence>MPGEQDAGEFHAPALAAGQRAERPVRQLRRQAETGGDPGGLRLGRVAAARLELGLGTHIGVHRALGPVGHGGLCTAQRPYGPVEAPRGQDPVGDGDRLVGRPRVLREMADVAGAHDGPGGGPQGARQGVQQSRLSRAVAADQADAVAGGDVEGDAGQQQTRAHAHVDVTNGDHEKTLRTSKRTHGWRGSGSSARKFGA</sequence>
<evidence type="ECO:0000313" key="2">
    <source>
        <dbReference type="EMBL" id="GGW98169.1"/>
    </source>
</evidence>
<feature type="region of interest" description="Disordered" evidence="1">
    <location>
        <begin position="79"/>
        <end position="98"/>
    </location>
</feature>
<comment type="caution">
    <text evidence="2">The sequence shown here is derived from an EMBL/GenBank/DDBJ whole genome shotgun (WGS) entry which is preliminary data.</text>
</comment>
<dbReference type="EMBL" id="BMWC01000003">
    <property type="protein sequence ID" value="GGW98169.1"/>
    <property type="molecule type" value="Genomic_DNA"/>
</dbReference>
<feature type="compositionally biased region" description="Basic and acidic residues" evidence="1">
    <location>
        <begin position="164"/>
        <end position="177"/>
    </location>
</feature>
<dbReference type="Proteomes" id="UP000617743">
    <property type="component" value="Unassembled WGS sequence"/>
</dbReference>
<organism evidence="2 3">
    <name type="scientific">Streptomyces lomondensis</name>
    <dbReference type="NCBI Taxonomy" id="68229"/>
    <lineage>
        <taxon>Bacteria</taxon>
        <taxon>Bacillati</taxon>
        <taxon>Actinomycetota</taxon>
        <taxon>Actinomycetes</taxon>
        <taxon>Kitasatosporales</taxon>
        <taxon>Streptomycetaceae</taxon>
        <taxon>Streptomyces</taxon>
    </lineage>
</organism>
<feature type="compositionally biased region" description="Low complexity" evidence="1">
    <location>
        <begin position="124"/>
        <end position="159"/>
    </location>
</feature>
<protein>
    <submittedName>
        <fullName evidence="2">Uncharacterized protein</fullName>
    </submittedName>
</protein>
<name>A0ABQ2X3Z1_9ACTN</name>
<feature type="region of interest" description="Disordered" evidence="1">
    <location>
        <begin position="1"/>
        <end position="43"/>
    </location>
</feature>
<accession>A0ABQ2X3Z1</accession>